<feature type="compositionally biased region" description="Basic and acidic residues" evidence="1">
    <location>
        <begin position="417"/>
        <end position="432"/>
    </location>
</feature>
<organism evidence="2 3">
    <name type="scientific">Vibrio barjaei</name>
    <dbReference type="NCBI Taxonomy" id="1676683"/>
    <lineage>
        <taxon>Bacteria</taxon>
        <taxon>Pseudomonadati</taxon>
        <taxon>Pseudomonadota</taxon>
        <taxon>Gammaproteobacteria</taxon>
        <taxon>Vibrionales</taxon>
        <taxon>Vibrionaceae</taxon>
        <taxon>Vibrio</taxon>
    </lineage>
</organism>
<feature type="region of interest" description="Disordered" evidence="1">
    <location>
        <begin position="417"/>
        <end position="452"/>
    </location>
</feature>
<gene>
    <name evidence="2" type="ORF">ACGRH2_03490</name>
</gene>
<evidence type="ECO:0000313" key="2">
    <source>
        <dbReference type="EMBL" id="MFH0259508.1"/>
    </source>
</evidence>
<dbReference type="EMBL" id="JBIHSF010000004">
    <property type="protein sequence ID" value="MFH0259508.1"/>
    <property type="molecule type" value="Genomic_DNA"/>
</dbReference>
<keyword evidence="3" id="KW-1185">Reference proteome</keyword>
<protein>
    <submittedName>
        <fullName evidence="2">Phage portal protein</fullName>
    </submittedName>
</protein>
<reference evidence="2 3" key="1">
    <citation type="submission" date="2024-10" db="EMBL/GenBank/DDBJ databases">
        <authorList>
            <person name="Yibar A."/>
            <person name="Saticioglu I.B."/>
            <person name="Duman M."/>
            <person name="Ajmi N."/>
            <person name="Gurler F."/>
            <person name="Ay H."/>
            <person name="Onuk E."/>
            <person name="Guler S."/>
            <person name="Romalde J.L."/>
        </authorList>
    </citation>
    <scope>NUCLEOTIDE SEQUENCE [LARGE SCALE GENOMIC DNA]</scope>
    <source>
        <strain evidence="2 3">1-TCBS-B</strain>
    </source>
</reference>
<sequence>MSYSTTAESPLFSDAQSHDNTRSETALVKEIKASHHLLRNNPVVRIGATRFRASCIGNGATPVFDPSVYPNAFVTAFKHWTHYCDFSGCSNFAGVQALAMMTAIVEGRAFIVRRRTNNFIPLQLEVVSPTGMASELEEPGRNGYIRGGIHYAKNGKAKRYAFFKLPKDHPDFSDTDVNWLPVEDVIDIRDVFHPGQSGAQPWITAGADFAKQYKDNQTVEIKSRMKRQGQQVYALKEAEPQPHGHAPGQQTEKEKLIVRAGDLTVLNGVKDIKTASPPEITGNYQEHNNQVLRMISGLFGIPFEMLTGDLTQVNYSSIRAGMINHRRFIAQFRTIYLEPAFNKVIRWFCEGYHLTPEPELTAFFDNPYPYITPQWVWPEWEEIDPLKAAKALAQELQLDIISMEKIANQRGSTLEQHLDSVQRSKQAAEERGIVPNETPIAVTDEPSDDDDD</sequence>
<proteinExistence type="predicted"/>
<evidence type="ECO:0000256" key="1">
    <source>
        <dbReference type="SAM" id="MobiDB-lite"/>
    </source>
</evidence>
<comment type="caution">
    <text evidence="2">The sequence shown here is derived from an EMBL/GenBank/DDBJ whole genome shotgun (WGS) entry which is preliminary data.</text>
</comment>
<name>A0ABW7ID44_9VIBR</name>
<feature type="region of interest" description="Disordered" evidence="1">
    <location>
        <begin position="1"/>
        <end position="20"/>
    </location>
</feature>
<dbReference type="InterPro" id="IPR006429">
    <property type="entry name" value="Phage_lambda_portal"/>
</dbReference>
<dbReference type="Proteomes" id="UP001607125">
    <property type="component" value="Unassembled WGS sequence"/>
</dbReference>
<accession>A0ABW7ID44</accession>
<dbReference type="RefSeq" id="WP_394628568.1">
    <property type="nucleotide sequence ID" value="NZ_JBIHSF010000004.1"/>
</dbReference>
<dbReference type="Pfam" id="PF05136">
    <property type="entry name" value="Phage_portal_2"/>
    <property type="match status" value="1"/>
</dbReference>
<evidence type="ECO:0000313" key="3">
    <source>
        <dbReference type="Proteomes" id="UP001607125"/>
    </source>
</evidence>